<accession>G0EJ04</accession>
<dbReference type="KEGG" id="bip:Bint_0447"/>
<dbReference type="Proteomes" id="UP000008522">
    <property type="component" value="Chromosome"/>
</dbReference>
<evidence type="ECO:0000313" key="1">
    <source>
        <dbReference type="EMBL" id="AEM21081.1"/>
    </source>
</evidence>
<evidence type="ECO:0000313" key="2">
    <source>
        <dbReference type="Proteomes" id="UP000008522"/>
    </source>
</evidence>
<proteinExistence type="predicted"/>
<dbReference type="EMBL" id="CP002874">
    <property type="protein sequence ID" value="AEM21081.1"/>
    <property type="molecule type" value="Genomic_DNA"/>
</dbReference>
<sequence length="201" mass="23628">MIKNIVSDIGNVLYEFSVNDFMNKYIDDEDKDKFMQNSFANKNWHLMDKGDLAFNDARKLFIEMNPKYKKIIDDLFDSSLTLCLNKNHNNISLLKEYKNKGYDIYYLSNMPSETFEELRKETDFFDNTCIGGVVSAHIKMIKPNRDIYEYFLNKFSLKADECLFIDDNINNVNTALEIGINAMQLKKIDDMKTILKDMLKQ</sequence>
<dbReference type="InterPro" id="IPR036412">
    <property type="entry name" value="HAD-like_sf"/>
</dbReference>
<dbReference type="InterPro" id="IPR023198">
    <property type="entry name" value="PGP-like_dom2"/>
</dbReference>
<dbReference type="SUPFAM" id="SSF56784">
    <property type="entry name" value="HAD-like"/>
    <property type="match status" value="1"/>
</dbReference>
<dbReference type="Pfam" id="PF00702">
    <property type="entry name" value="Hydrolase"/>
    <property type="match status" value="1"/>
</dbReference>
<dbReference type="GeneID" id="44969004"/>
<organism evidence="1 2">
    <name type="scientific">Brachyspira intermedia (strain ATCC 51140 / PWS/A)</name>
    <name type="common">Serpulina intermedia</name>
    <dbReference type="NCBI Taxonomy" id="1045858"/>
    <lineage>
        <taxon>Bacteria</taxon>
        <taxon>Pseudomonadati</taxon>
        <taxon>Spirochaetota</taxon>
        <taxon>Spirochaetia</taxon>
        <taxon>Brachyspirales</taxon>
        <taxon>Brachyspiraceae</taxon>
        <taxon>Brachyspira</taxon>
    </lineage>
</organism>
<dbReference type="InterPro" id="IPR006439">
    <property type="entry name" value="HAD-SF_hydro_IA"/>
</dbReference>
<gene>
    <name evidence="1" type="ordered locus">Bint_0447</name>
</gene>
<keyword evidence="1" id="KW-0378">Hydrolase</keyword>
<dbReference type="SFLD" id="SFLDS00003">
    <property type="entry name" value="Haloacid_Dehalogenase"/>
    <property type="match status" value="1"/>
</dbReference>
<dbReference type="GO" id="GO:0016787">
    <property type="term" value="F:hydrolase activity"/>
    <property type="evidence" value="ECO:0007669"/>
    <property type="project" value="UniProtKB-KW"/>
</dbReference>
<dbReference type="OrthoDB" id="340219at2"/>
<dbReference type="SFLD" id="SFLDG01129">
    <property type="entry name" value="C1.5:_HAD__Beta-PGM__Phosphata"/>
    <property type="match status" value="1"/>
</dbReference>
<name>G0EJ04_BRAIP</name>
<keyword evidence="2" id="KW-1185">Reference proteome</keyword>
<dbReference type="PANTHER" id="PTHR43611">
    <property type="entry name" value="ALPHA-D-GLUCOSE 1-PHOSPHATE PHOSPHATASE"/>
    <property type="match status" value="1"/>
</dbReference>
<dbReference type="PATRIC" id="fig|1045858.4.peg.446"/>
<dbReference type="eggNOG" id="COG1011">
    <property type="taxonomic scope" value="Bacteria"/>
</dbReference>
<dbReference type="PANTHER" id="PTHR43611:SF3">
    <property type="entry name" value="FLAVIN MONONUCLEOTIDE HYDROLASE 1, CHLOROPLATIC"/>
    <property type="match status" value="1"/>
</dbReference>
<dbReference type="AlphaFoldDB" id="G0EJ04"/>
<reference evidence="1 2" key="1">
    <citation type="journal article" date="2011" name="BMC Genomics">
        <title>Complete genome sequence of Brachyspira intermedia reveals unique genomic features in Brachyspira species and phage-mediated horizontal gene transfer.</title>
        <authorList>
            <person name="Hafstrom T."/>
            <person name="Jansson D.S."/>
            <person name="Segerman B."/>
        </authorList>
    </citation>
    <scope>NUCLEOTIDE SEQUENCE [LARGE SCALE GENOMIC DNA]</scope>
    <source>
        <strain evidence="2">ATCC 51140 / PWS/A</strain>
    </source>
</reference>
<dbReference type="HOGENOM" id="CLU_045011_9_1_12"/>
<dbReference type="Gene3D" id="3.40.50.1000">
    <property type="entry name" value="HAD superfamily/HAD-like"/>
    <property type="match status" value="1"/>
</dbReference>
<dbReference type="RefSeq" id="WP_014486932.1">
    <property type="nucleotide sequence ID" value="NC_017243.1"/>
</dbReference>
<dbReference type="NCBIfam" id="TIGR01509">
    <property type="entry name" value="HAD-SF-IA-v3"/>
    <property type="match status" value="1"/>
</dbReference>
<dbReference type="InterPro" id="IPR023214">
    <property type="entry name" value="HAD_sf"/>
</dbReference>
<dbReference type="Gene3D" id="1.10.150.240">
    <property type="entry name" value="Putative phosphatase, domain 2"/>
    <property type="match status" value="1"/>
</dbReference>
<protein>
    <submittedName>
        <fullName evidence="1">HAD superfamily hydrolase</fullName>
    </submittedName>
</protein>